<evidence type="ECO:0000256" key="1">
    <source>
        <dbReference type="ARBA" id="ARBA00008591"/>
    </source>
</evidence>
<sequence>GRVDKLESEADEHGLTFEAALGDGAFLPSFRGDLSRLAESIDDTADMAEESIREIHRRPKVFEELAKAEEKHEEIKGIRKGLVELAGKAVESAKAQDEAVSLLGVDMDKAAAKAEEIHRKERASDEKEDELAIKLYKHEDLLSPISVMQIRGLIKRFGDISNSAEASGDILSAMVSALKA</sequence>
<feature type="non-terminal residue" evidence="2">
    <location>
        <position position="1"/>
    </location>
</feature>
<dbReference type="InterPro" id="IPR038078">
    <property type="entry name" value="PhoU-like_sf"/>
</dbReference>
<dbReference type="InterPro" id="IPR002727">
    <property type="entry name" value="DUF47"/>
</dbReference>
<evidence type="ECO:0008006" key="4">
    <source>
        <dbReference type="Google" id="ProtNLM"/>
    </source>
</evidence>
<dbReference type="Gene3D" id="1.20.58.220">
    <property type="entry name" value="Phosphate transport system protein phou homolog 2, domain 2"/>
    <property type="match status" value="1"/>
</dbReference>
<dbReference type="PANTHER" id="PTHR36536:SF3">
    <property type="entry name" value="UPF0111 PROTEIN HI_1603"/>
    <property type="match status" value="1"/>
</dbReference>
<accession>A0A133VGE9</accession>
<comment type="similarity">
    <text evidence="1">Belongs to the UPF0111 family.</text>
</comment>
<evidence type="ECO:0000313" key="2">
    <source>
        <dbReference type="EMBL" id="KXB05519.1"/>
    </source>
</evidence>
<organism evidence="2 3">
    <name type="scientific">candidate division MSBL1 archaeon SCGC-AAA382A13</name>
    <dbReference type="NCBI Taxonomy" id="1698279"/>
    <lineage>
        <taxon>Archaea</taxon>
        <taxon>Methanobacteriati</taxon>
        <taxon>Methanobacteriota</taxon>
        <taxon>candidate division MSBL1</taxon>
    </lineage>
</organism>
<dbReference type="AlphaFoldDB" id="A0A133VGE9"/>
<dbReference type="PANTHER" id="PTHR36536">
    <property type="entry name" value="UPF0111 PROTEIN HI_1603"/>
    <property type="match status" value="1"/>
</dbReference>
<dbReference type="Pfam" id="PF01865">
    <property type="entry name" value="PhoU_div"/>
    <property type="match status" value="1"/>
</dbReference>
<evidence type="ECO:0000313" key="3">
    <source>
        <dbReference type="Proteomes" id="UP000070311"/>
    </source>
</evidence>
<name>A0A133VGE9_9EURY</name>
<dbReference type="EMBL" id="LHYD01000008">
    <property type="protein sequence ID" value="KXB05519.1"/>
    <property type="molecule type" value="Genomic_DNA"/>
</dbReference>
<dbReference type="InterPro" id="IPR018445">
    <property type="entry name" value="Put_Phosphate_transp_reg"/>
</dbReference>
<protein>
    <recommendedName>
        <fullName evidence="4">DUF47 family protein</fullName>
    </recommendedName>
</protein>
<proteinExistence type="inferred from homology"/>
<dbReference type="Proteomes" id="UP000070311">
    <property type="component" value="Unassembled WGS sequence"/>
</dbReference>
<reference evidence="2 3" key="1">
    <citation type="journal article" date="2016" name="Sci. Rep.">
        <title>Metabolic traits of an uncultured archaeal lineage -MSBL1- from brine pools of the Red Sea.</title>
        <authorList>
            <person name="Mwirichia R."/>
            <person name="Alam I."/>
            <person name="Rashid M."/>
            <person name="Vinu M."/>
            <person name="Ba-Alawi W."/>
            <person name="Anthony Kamau A."/>
            <person name="Kamanda Ngugi D."/>
            <person name="Goker M."/>
            <person name="Klenk H.P."/>
            <person name="Bajic V."/>
            <person name="Stingl U."/>
        </authorList>
    </citation>
    <scope>NUCLEOTIDE SEQUENCE [LARGE SCALE GENOMIC DNA]</scope>
    <source>
        <strain evidence="2">SCGC-AAA382A13</strain>
    </source>
</reference>
<gene>
    <name evidence="2" type="ORF">AKJ50_00675</name>
</gene>
<keyword evidence="3" id="KW-1185">Reference proteome</keyword>
<comment type="caution">
    <text evidence="2">The sequence shown here is derived from an EMBL/GenBank/DDBJ whole genome shotgun (WGS) entry which is preliminary data.</text>
</comment>